<dbReference type="RefSeq" id="WP_067771770.1">
    <property type="nucleotide sequence ID" value="NZ_LIGX01000001.1"/>
</dbReference>
<dbReference type="EMBL" id="LT629973">
    <property type="protein sequence ID" value="SEH87594.1"/>
    <property type="molecule type" value="Genomic_DNA"/>
</dbReference>
<evidence type="ECO:0000313" key="1">
    <source>
        <dbReference type="EMBL" id="SEH87594.1"/>
    </source>
</evidence>
<evidence type="ECO:0008006" key="3">
    <source>
        <dbReference type="Google" id="ProtNLM"/>
    </source>
</evidence>
<proteinExistence type="predicted"/>
<organism evidence="1 2">
    <name type="scientific">Akkermansia glycaniphila</name>
    <dbReference type="NCBI Taxonomy" id="1679444"/>
    <lineage>
        <taxon>Bacteria</taxon>
        <taxon>Pseudomonadati</taxon>
        <taxon>Verrucomicrobiota</taxon>
        <taxon>Verrucomicrobiia</taxon>
        <taxon>Verrucomicrobiales</taxon>
        <taxon>Akkermansiaceae</taxon>
        <taxon>Akkermansia</taxon>
    </lineage>
</organism>
<dbReference type="KEGG" id="agl:PYTT_1384"/>
<gene>
    <name evidence="1" type="ORF">PYTT_1384</name>
</gene>
<dbReference type="AlphaFoldDB" id="A0A1C7PF59"/>
<keyword evidence="2" id="KW-1185">Reference proteome</keyword>
<protein>
    <recommendedName>
        <fullName evidence="3">Mu-like prophage protein gp36</fullName>
    </recommendedName>
</protein>
<reference evidence="2" key="1">
    <citation type="submission" date="2016-09" db="EMBL/GenBank/DDBJ databases">
        <authorList>
            <person name="Koehorst J."/>
        </authorList>
    </citation>
    <scope>NUCLEOTIDE SEQUENCE [LARGE SCALE GENOMIC DNA]</scope>
</reference>
<dbReference type="OrthoDB" id="9985550at2"/>
<evidence type="ECO:0000313" key="2">
    <source>
        <dbReference type="Proteomes" id="UP000176204"/>
    </source>
</evidence>
<sequence>MNYWVAIRPDDLSAVFVGEELTALTRPEASAAVQDAIDDVTAIVRDAVAQNLANILPDGALIPRSLRPAALDMIAWRLLKRYALAITDERKQAAAEAAARIAEVRTQKQLVLDATGKLPIQPASTPAIIAPDPAYGNDGPGLYPIP</sequence>
<dbReference type="Proteomes" id="UP000176204">
    <property type="component" value="Chromosome I"/>
</dbReference>
<dbReference type="STRING" id="1679444.PYTT_1384"/>
<accession>A0A1C7PF59</accession>
<name>A0A1C7PF59_9BACT</name>